<dbReference type="EMBL" id="QVID01000002">
    <property type="protein sequence ID" value="RFN58104.1"/>
    <property type="molecule type" value="Genomic_DNA"/>
</dbReference>
<feature type="signal peptide" evidence="1">
    <location>
        <begin position="1"/>
        <end position="19"/>
    </location>
</feature>
<keyword evidence="1" id="KW-0732">Signal</keyword>
<reference evidence="2 3" key="1">
    <citation type="journal article" date="2007" name="Int. J. Syst. Evol. Microbiol.">
        <title>Marixanthomonas ophiurae gen. nov., sp. nov., a marine bacterium of the family Flavobacteriaceae isolated from a deep-sea brittle star.</title>
        <authorList>
            <person name="Romanenko L.A."/>
            <person name="Uchino M."/>
            <person name="Frolova G.M."/>
            <person name="Mikhailov V.V."/>
        </authorList>
    </citation>
    <scope>NUCLEOTIDE SEQUENCE [LARGE SCALE GENOMIC DNA]</scope>
    <source>
        <strain evidence="2 3">KMM 3046</strain>
    </source>
</reference>
<gene>
    <name evidence="2" type="ORF">DZ858_12765</name>
</gene>
<evidence type="ECO:0000313" key="2">
    <source>
        <dbReference type="EMBL" id="RFN58104.1"/>
    </source>
</evidence>
<feature type="chain" id="PRO_5017723411" evidence="1">
    <location>
        <begin position="20"/>
        <end position="265"/>
    </location>
</feature>
<name>A0A3E1Q7L1_9FLAO</name>
<dbReference type="OrthoDB" id="5500612at2"/>
<dbReference type="Proteomes" id="UP000261082">
    <property type="component" value="Unassembled WGS sequence"/>
</dbReference>
<protein>
    <submittedName>
        <fullName evidence="2">Uncharacterized protein</fullName>
    </submittedName>
</protein>
<evidence type="ECO:0000313" key="3">
    <source>
        <dbReference type="Proteomes" id="UP000261082"/>
    </source>
</evidence>
<accession>A0A3E1Q7L1</accession>
<evidence type="ECO:0000256" key="1">
    <source>
        <dbReference type="SAM" id="SignalP"/>
    </source>
</evidence>
<organism evidence="2 3">
    <name type="scientific">Marixanthomonas ophiurae</name>
    <dbReference type="NCBI Taxonomy" id="387659"/>
    <lineage>
        <taxon>Bacteria</taxon>
        <taxon>Pseudomonadati</taxon>
        <taxon>Bacteroidota</taxon>
        <taxon>Flavobacteriia</taxon>
        <taxon>Flavobacteriales</taxon>
        <taxon>Flavobacteriaceae</taxon>
        <taxon>Marixanthomonas</taxon>
    </lineage>
</organism>
<sequence>MKKSFLVTVFSLLTSIVSAQVGIGTTTPSPASMLEVSSTADGGNTYRGFMPPRVEDQTDRNLINASSTDIGLLVFVMETGTLEIWNGVNWETISTLNTNITTLAAQDFDGNLTWAYSLNPTAYNVGNDIWDVITSLGSGNTSAIDLVSGNFLGCRDLDNPNGGGNMQHEISFVNVDVSSLTNVRVAFDYDIFEFDNGDDVHYEVFYNNVGQGVVNLINGNADLTTEGTEIINVPPSAVNVRITLSIEQDGDLDFAGFDNFRVYGQ</sequence>
<keyword evidence="3" id="KW-1185">Reference proteome</keyword>
<dbReference type="AlphaFoldDB" id="A0A3E1Q7L1"/>
<comment type="caution">
    <text evidence="2">The sequence shown here is derived from an EMBL/GenBank/DDBJ whole genome shotgun (WGS) entry which is preliminary data.</text>
</comment>
<dbReference type="RefSeq" id="WP_117160052.1">
    <property type="nucleotide sequence ID" value="NZ_QVID01000002.1"/>
</dbReference>
<proteinExistence type="predicted"/>